<reference evidence="2" key="2">
    <citation type="submission" date="2021-09" db="EMBL/GenBank/DDBJ databases">
        <authorList>
            <person name="Jia N."/>
            <person name="Wang J."/>
            <person name="Shi W."/>
            <person name="Du L."/>
            <person name="Sun Y."/>
            <person name="Zhan W."/>
            <person name="Jiang J."/>
            <person name="Wang Q."/>
            <person name="Zhang B."/>
            <person name="Ji P."/>
            <person name="Sakyi L.B."/>
            <person name="Cui X."/>
            <person name="Yuan T."/>
            <person name="Jiang B."/>
            <person name="Yang W."/>
            <person name="Lam T.T.-Y."/>
            <person name="Chang Q."/>
            <person name="Ding S."/>
            <person name="Wang X."/>
            <person name="Zhu J."/>
            <person name="Ruan X."/>
            <person name="Zhao L."/>
            <person name="Wei J."/>
            <person name="Que T."/>
            <person name="Du C."/>
            <person name="Cheng J."/>
            <person name="Dai P."/>
            <person name="Han X."/>
            <person name="Huang E."/>
            <person name="Gao Y."/>
            <person name="Liu J."/>
            <person name="Shao H."/>
            <person name="Ye R."/>
            <person name="Li L."/>
            <person name="Wei W."/>
            <person name="Wang X."/>
            <person name="Wang C."/>
            <person name="Huo Q."/>
            <person name="Li W."/>
            <person name="Guo W."/>
            <person name="Chen H."/>
            <person name="Chen S."/>
            <person name="Zhou L."/>
            <person name="Zhou L."/>
            <person name="Ni X."/>
            <person name="Tian J."/>
            <person name="Zhou Y."/>
            <person name="Sheng Y."/>
            <person name="Liu T."/>
            <person name="Pan Y."/>
            <person name="Xia L."/>
            <person name="Li J."/>
            <person name="Zhao F."/>
            <person name="Cao W."/>
        </authorList>
    </citation>
    <scope>NUCLEOTIDE SEQUENCE</scope>
    <source>
        <strain evidence="2">Rsan-2018</strain>
        <tissue evidence="2">Larvae</tissue>
    </source>
</reference>
<keyword evidence="3" id="KW-1185">Reference proteome</keyword>
<evidence type="ECO:0000313" key="2">
    <source>
        <dbReference type="EMBL" id="KAH7955853.1"/>
    </source>
</evidence>
<reference evidence="2" key="1">
    <citation type="journal article" date="2020" name="Cell">
        <title>Large-Scale Comparative Analyses of Tick Genomes Elucidate Their Genetic Diversity and Vector Capacities.</title>
        <authorList>
            <consortium name="Tick Genome and Microbiome Consortium (TIGMIC)"/>
            <person name="Jia N."/>
            <person name="Wang J."/>
            <person name="Shi W."/>
            <person name="Du L."/>
            <person name="Sun Y."/>
            <person name="Zhan W."/>
            <person name="Jiang J.F."/>
            <person name="Wang Q."/>
            <person name="Zhang B."/>
            <person name="Ji P."/>
            <person name="Bell-Sakyi L."/>
            <person name="Cui X.M."/>
            <person name="Yuan T.T."/>
            <person name="Jiang B.G."/>
            <person name="Yang W.F."/>
            <person name="Lam T.T."/>
            <person name="Chang Q.C."/>
            <person name="Ding S.J."/>
            <person name="Wang X.J."/>
            <person name="Zhu J.G."/>
            <person name="Ruan X.D."/>
            <person name="Zhao L."/>
            <person name="Wei J.T."/>
            <person name="Ye R.Z."/>
            <person name="Que T.C."/>
            <person name="Du C.H."/>
            <person name="Zhou Y.H."/>
            <person name="Cheng J.X."/>
            <person name="Dai P.F."/>
            <person name="Guo W.B."/>
            <person name="Han X.H."/>
            <person name="Huang E.J."/>
            <person name="Li L.F."/>
            <person name="Wei W."/>
            <person name="Gao Y.C."/>
            <person name="Liu J.Z."/>
            <person name="Shao H.Z."/>
            <person name="Wang X."/>
            <person name="Wang C.C."/>
            <person name="Yang T.C."/>
            <person name="Huo Q.B."/>
            <person name="Li W."/>
            <person name="Chen H.Y."/>
            <person name="Chen S.E."/>
            <person name="Zhou L.G."/>
            <person name="Ni X.B."/>
            <person name="Tian J.H."/>
            <person name="Sheng Y."/>
            <person name="Liu T."/>
            <person name="Pan Y.S."/>
            <person name="Xia L.Y."/>
            <person name="Li J."/>
            <person name="Zhao F."/>
            <person name="Cao W.C."/>
        </authorList>
    </citation>
    <scope>NUCLEOTIDE SEQUENCE</scope>
    <source>
        <strain evidence="2">Rsan-2018</strain>
    </source>
</reference>
<accession>A0A9D4SXJ9</accession>
<sequence>MEVNEDGSGNLGSDHHQYDERQHRAMKRRPMDQELEELAAELETSVQEVDTYDALIEEMQRGDVKVAVPAVSTRQLVQQQEKEEWVRTAEKKSSITVYRMGKRDIAKEAFFDNS</sequence>
<comment type="caution">
    <text evidence="2">The sequence shown here is derived from an EMBL/GenBank/DDBJ whole genome shotgun (WGS) entry which is preliminary data.</text>
</comment>
<protein>
    <submittedName>
        <fullName evidence="2">Uncharacterized protein</fullName>
    </submittedName>
</protein>
<dbReference type="AlphaFoldDB" id="A0A9D4SXJ9"/>
<organism evidence="2 3">
    <name type="scientific">Rhipicephalus sanguineus</name>
    <name type="common">Brown dog tick</name>
    <name type="synonym">Ixodes sanguineus</name>
    <dbReference type="NCBI Taxonomy" id="34632"/>
    <lineage>
        <taxon>Eukaryota</taxon>
        <taxon>Metazoa</taxon>
        <taxon>Ecdysozoa</taxon>
        <taxon>Arthropoda</taxon>
        <taxon>Chelicerata</taxon>
        <taxon>Arachnida</taxon>
        <taxon>Acari</taxon>
        <taxon>Parasitiformes</taxon>
        <taxon>Ixodida</taxon>
        <taxon>Ixodoidea</taxon>
        <taxon>Ixodidae</taxon>
        <taxon>Rhipicephalinae</taxon>
        <taxon>Rhipicephalus</taxon>
        <taxon>Rhipicephalus</taxon>
    </lineage>
</organism>
<gene>
    <name evidence="2" type="ORF">HPB52_004553</name>
</gene>
<evidence type="ECO:0000313" key="3">
    <source>
        <dbReference type="Proteomes" id="UP000821837"/>
    </source>
</evidence>
<evidence type="ECO:0000256" key="1">
    <source>
        <dbReference type="SAM" id="MobiDB-lite"/>
    </source>
</evidence>
<feature type="compositionally biased region" description="Basic and acidic residues" evidence="1">
    <location>
        <begin position="13"/>
        <end position="23"/>
    </location>
</feature>
<feature type="region of interest" description="Disordered" evidence="1">
    <location>
        <begin position="1"/>
        <end position="27"/>
    </location>
</feature>
<dbReference type="EMBL" id="JABSTV010001250">
    <property type="protein sequence ID" value="KAH7955853.1"/>
    <property type="molecule type" value="Genomic_DNA"/>
</dbReference>
<dbReference type="Proteomes" id="UP000821837">
    <property type="component" value="Unassembled WGS sequence"/>
</dbReference>
<name>A0A9D4SXJ9_RHISA</name>
<proteinExistence type="predicted"/>